<dbReference type="PANTHER" id="PTHR23426:SF65">
    <property type="entry name" value="FERREDOXIN-2, MITOCHONDRIAL"/>
    <property type="match status" value="1"/>
</dbReference>
<evidence type="ECO:0000256" key="1">
    <source>
        <dbReference type="ARBA" id="ARBA00010914"/>
    </source>
</evidence>
<dbReference type="CDD" id="cd00207">
    <property type="entry name" value="fer2"/>
    <property type="match status" value="1"/>
</dbReference>
<comment type="similarity">
    <text evidence="1">Belongs to the adrenodoxin/putidaredoxin family.</text>
</comment>
<dbReference type="InterPro" id="IPR001041">
    <property type="entry name" value="2Fe-2S_ferredoxin-type"/>
</dbReference>
<organism evidence="8 9">
    <name type="scientific">Sphingobium psychrophilum</name>
    <dbReference type="NCBI Taxonomy" id="2728834"/>
    <lineage>
        <taxon>Bacteria</taxon>
        <taxon>Pseudomonadati</taxon>
        <taxon>Pseudomonadota</taxon>
        <taxon>Alphaproteobacteria</taxon>
        <taxon>Sphingomonadales</taxon>
        <taxon>Sphingomonadaceae</taxon>
        <taxon>Sphingobium</taxon>
    </lineage>
</organism>
<dbReference type="Proteomes" id="UP000519023">
    <property type="component" value="Unassembled WGS sequence"/>
</dbReference>
<dbReference type="RefSeq" id="WP_169575454.1">
    <property type="nucleotide sequence ID" value="NZ_JABBFV010000039.1"/>
</dbReference>
<keyword evidence="9" id="KW-1185">Reference proteome</keyword>
<dbReference type="GO" id="GO:0009055">
    <property type="term" value="F:electron transfer activity"/>
    <property type="evidence" value="ECO:0007669"/>
    <property type="project" value="TreeGrafter"/>
</dbReference>
<dbReference type="GO" id="GO:0046872">
    <property type="term" value="F:metal ion binding"/>
    <property type="evidence" value="ECO:0007669"/>
    <property type="project" value="UniProtKB-KW"/>
</dbReference>
<dbReference type="InterPro" id="IPR012675">
    <property type="entry name" value="Beta-grasp_dom_sf"/>
</dbReference>
<dbReference type="EMBL" id="JABBFV010000039">
    <property type="protein sequence ID" value="NML13183.1"/>
    <property type="molecule type" value="Genomic_DNA"/>
</dbReference>
<keyword evidence="4" id="KW-0408">Iron</keyword>
<evidence type="ECO:0000256" key="6">
    <source>
        <dbReference type="ARBA" id="ARBA00034078"/>
    </source>
</evidence>
<protein>
    <submittedName>
        <fullName evidence="8">(2Fe-2S)-binding protein</fullName>
    </submittedName>
</protein>
<feature type="domain" description="2Fe-2S ferredoxin-type" evidence="7">
    <location>
        <begin position="2"/>
        <end position="102"/>
    </location>
</feature>
<sequence length="103" mass="10779">MPEIIFITTSGDEMRASIPVGTTLMRGAIESGIDDIRAECGGVASCGTCKIILDEANQGKISPASAIEGSMLEDDPSGYRLSCQIVVDPTMDGLVVRVAPAEY</sequence>
<dbReference type="PANTHER" id="PTHR23426">
    <property type="entry name" value="FERREDOXIN/ADRENODOXIN"/>
    <property type="match status" value="1"/>
</dbReference>
<evidence type="ECO:0000313" key="9">
    <source>
        <dbReference type="Proteomes" id="UP000519023"/>
    </source>
</evidence>
<dbReference type="GO" id="GO:0140647">
    <property type="term" value="P:P450-containing electron transport chain"/>
    <property type="evidence" value="ECO:0007669"/>
    <property type="project" value="InterPro"/>
</dbReference>
<proteinExistence type="inferred from homology"/>
<dbReference type="InterPro" id="IPR036010">
    <property type="entry name" value="2Fe-2S_ferredoxin-like_sf"/>
</dbReference>
<comment type="cofactor">
    <cofactor evidence="6">
        <name>[2Fe-2S] cluster</name>
        <dbReference type="ChEBI" id="CHEBI:190135"/>
    </cofactor>
</comment>
<reference evidence="8 9" key="1">
    <citation type="submission" date="2020-04" db="EMBL/GenBank/DDBJ databases">
        <title>Sphingobium sp. AR-3-1 isolated from Arctic soil.</title>
        <authorList>
            <person name="Dahal R.H."/>
            <person name="Chaudhary D.K."/>
        </authorList>
    </citation>
    <scope>NUCLEOTIDE SEQUENCE [LARGE SCALE GENOMIC DNA]</scope>
    <source>
        <strain evidence="8 9">AR-3-1</strain>
    </source>
</reference>
<dbReference type="SUPFAM" id="SSF54292">
    <property type="entry name" value="2Fe-2S ferredoxin-like"/>
    <property type="match status" value="1"/>
</dbReference>
<comment type="caution">
    <text evidence="8">The sequence shown here is derived from an EMBL/GenBank/DDBJ whole genome shotgun (WGS) entry which is preliminary data.</text>
</comment>
<dbReference type="GO" id="GO:0051537">
    <property type="term" value="F:2 iron, 2 sulfur cluster binding"/>
    <property type="evidence" value="ECO:0007669"/>
    <property type="project" value="UniProtKB-KW"/>
</dbReference>
<evidence type="ECO:0000256" key="5">
    <source>
        <dbReference type="ARBA" id="ARBA00023014"/>
    </source>
</evidence>
<dbReference type="AlphaFoldDB" id="A0A7X9X115"/>
<evidence type="ECO:0000256" key="3">
    <source>
        <dbReference type="ARBA" id="ARBA00022723"/>
    </source>
</evidence>
<dbReference type="Pfam" id="PF00111">
    <property type="entry name" value="Fer2"/>
    <property type="match status" value="1"/>
</dbReference>
<keyword evidence="5" id="KW-0411">Iron-sulfur</keyword>
<dbReference type="Gene3D" id="3.10.20.30">
    <property type="match status" value="1"/>
</dbReference>
<evidence type="ECO:0000256" key="2">
    <source>
        <dbReference type="ARBA" id="ARBA00022714"/>
    </source>
</evidence>
<evidence type="ECO:0000313" key="8">
    <source>
        <dbReference type="EMBL" id="NML13183.1"/>
    </source>
</evidence>
<keyword evidence="3" id="KW-0479">Metal-binding</keyword>
<accession>A0A7X9X115</accession>
<evidence type="ECO:0000259" key="7">
    <source>
        <dbReference type="PROSITE" id="PS51085"/>
    </source>
</evidence>
<name>A0A7X9X115_9SPHN</name>
<gene>
    <name evidence="8" type="ORF">HHL08_24185</name>
</gene>
<evidence type="ECO:0000256" key="4">
    <source>
        <dbReference type="ARBA" id="ARBA00023004"/>
    </source>
</evidence>
<keyword evidence="2" id="KW-0001">2Fe-2S</keyword>
<dbReference type="PROSITE" id="PS51085">
    <property type="entry name" value="2FE2S_FER_2"/>
    <property type="match status" value="1"/>
</dbReference>
<dbReference type="InterPro" id="IPR001055">
    <property type="entry name" value="Adrenodoxin-like"/>
</dbReference>